<evidence type="ECO:0000256" key="5">
    <source>
        <dbReference type="ARBA" id="ARBA00022729"/>
    </source>
</evidence>
<evidence type="ECO:0000256" key="2">
    <source>
        <dbReference type="ARBA" id="ARBA00008234"/>
    </source>
</evidence>
<evidence type="ECO:0000313" key="18">
    <source>
        <dbReference type="Proteomes" id="UP000007266"/>
    </source>
</evidence>
<evidence type="ECO:0000256" key="13">
    <source>
        <dbReference type="PIRSR" id="PIRSR000948-1"/>
    </source>
</evidence>
<dbReference type="GO" id="GO:0016798">
    <property type="term" value="F:hydrolase activity, acting on glycosyl bonds"/>
    <property type="evidence" value="ECO:0007669"/>
    <property type="project" value="UniProtKB-KW"/>
</dbReference>
<dbReference type="CDD" id="cd00842">
    <property type="entry name" value="MPP_ASMase"/>
    <property type="match status" value="1"/>
</dbReference>
<evidence type="ECO:0000256" key="14">
    <source>
        <dbReference type="PIRSR" id="PIRSR000948-2"/>
    </source>
</evidence>
<proteinExistence type="inferred from homology"/>
<evidence type="ECO:0000256" key="6">
    <source>
        <dbReference type="ARBA" id="ARBA00022801"/>
    </source>
</evidence>
<dbReference type="GO" id="GO:0005615">
    <property type="term" value="C:extracellular space"/>
    <property type="evidence" value="ECO:0000318"/>
    <property type="project" value="GO_Central"/>
</dbReference>
<dbReference type="GO" id="GO:0006685">
    <property type="term" value="P:sphingomyelin catabolic process"/>
    <property type="evidence" value="ECO:0000318"/>
    <property type="project" value="GO_Central"/>
</dbReference>
<comment type="catalytic activity">
    <reaction evidence="11">
        <text>a sphingomyelin + H2O = phosphocholine + an N-acylsphing-4-enine + H(+)</text>
        <dbReference type="Rhea" id="RHEA:19253"/>
        <dbReference type="ChEBI" id="CHEBI:15377"/>
        <dbReference type="ChEBI" id="CHEBI:15378"/>
        <dbReference type="ChEBI" id="CHEBI:17636"/>
        <dbReference type="ChEBI" id="CHEBI:52639"/>
        <dbReference type="ChEBI" id="CHEBI:295975"/>
        <dbReference type="EC" id="3.1.4.12"/>
    </reaction>
    <physiologicalReaction direction="left-to-right" evidence="11">
        <dbReference type="Rhea" id="RHEA:19254"/>
    </physiologicalReaction>
</comment>
<dbReference type="InterPro" id="IPR008139">
    <property type="entry name" value="SaposinB_dom"/>
</dbReference>
<dbReference type="GO" id="GO:0046513">
    <property type="term" value="P:ceramide biosynthetic process"/>
    <property type="evidence" value="ECO:0000318"/>
    <property type="project" value="GO_Central"/>
</dbReference>
<dbReference type="STRING" id="7070.D6X4U3"/>
<dbReference type="Pfam" id="PF00149">
    <property type="entry name" value="Metallophos"/>
    <property type="match status" value="1"/>
</dbReference>
<feature type="disulfide bond" evidence="14">
    <location>
        <begin position="206"/>
        <end position="229"/>
    </location>
</feature>
<feature type="binding site" evidence="13">
    <location>
        <position position="258"/>
    </location>
    <ligand>
        <name>Zn(2+)</name>
        <dbReference type="ChEBI" id="CHEBI:29105"/>
        <label>2</label>
    </ligand>
</feature>
<feature type="binding site" evidence="13">
    <location>
        <position position="405"/>
    </location>
    <ligand>
        <name>Zn(2+)</name>
        <dbReference type="ChEBI" id="CHEBI:29105"/>
        <label>2</label>
    </ligand>
</feature>
<dbReference type="PROSITE" id="PS50015">
    <property type="entry name" value="SAP_B"/>
    <property type="match status" value="1"/>
</dbReference>
<feature type="binding site" evidence="13">
    <location>
        <position position="258"/>
    </location>
    <ligand>
        <name>Zn(2+)</name>
        <dbReference type="ChEBI" id="CHEBI:29105"/>
        <label>1</label>
    </ligand>
</feature>
<protein>
    <recommendedName>
        <fullName evidence="12">Sphingomyelin phosphodiesterase</fullName>
        <ecNumber evidence="12">3.1.4.12</ecNumber>
    </recommendedName>
</protein>
<keyword evidence="10 12" id="KW-0326">Glycosidase</keyword>
<keyword evidence="4 13" id="KW-0479">Metal-binding</keyword>
<dbReference type="Proteomes" id="UP000007266">
    <property type="component" value="Linkage group 10"/>
</dbReference>
<feature type="binding site" evidence="13">
    <location>
        <position position="185"/>
    </location>
    <ligand>
        <name>Zn(2+)</name>
        <dbReference type="ChEBI" id="CHEBI:29105"/>
        <label>1</label>
    </ligand>
</feature>
<evidence type="ECO:0000256" key="8">
    <source>
        <dbReference type="ARBA" id="ARBA00023157"/>
    </source>
</evidence>
<reference evidence="17 18" key="2">
    <citation type="journal article" date="2010" name="Nucleic Acids Res.">
        <title>BeetleBase in 2010: revisions to provide comprehensive genomic information for Tribolium castaneum.</title>
        <authorList>
            <person name="Kim H.S."/>
            <person name="Murphy T."/>
            <person name="Xia J."/>
            <person name="Caragea D."/>
            <person name="Park Y."/>
            <person name="Beeman R.W."/>
            <person name="Lorenzen M.D."/>
            <person name="Butcher S."/>
            <person name="Manak J.R."/>
            <person name="Brown S.J."/>
        </authorList>
    </citation>
    <scope>GENOME REANNOTATION</scope>
    <source>
        <strain evidence="17 18">Georgia GA2</strain>
    </source>
</reference>
<evidence type="ECO:0000256" key="7">
    <source>
        <dbReference type="ARBA" id="ARBA00022833"/>
    </source>
</evidence>
<dbReference type="OMA" id="ICAIAFQ"/>
<keyword evidence="6 12" id="KW-0378">Hydrolase</keyword>
<evidence type="ECO:0000259" key="16">
    <source>
        <dbReference type="PROSITE" id="PS50015"/>
    </source>
</evidence>
<feature type="disulfide bond" evidence="14">
    <location>
        <begin position="365"/>
        <end position="413"/>
    </location>
</feature>
<keyword evidence="8 14" id="KW-1015">Disulfide bond</keyword>
<dbReference type="GO" id="GO:0016020">
    <property type="term" value="C:membrane"/>
    <property type="evidence" value="ECO:0007669"/>
    <property type="project" value="GOC"/>
</dbReference>
<dbReference type="AlphaFoldDB" id="D6X4U3"/>
<comment type="function">
    <text evidence="12">Converts sphingomyelin to ceramide.</text>
</comment>
<gene>
    <name evidence="17" type="primary">AUGUSTUS-3.0.2_11039</name>
    <name evidence="17" type="ORF">TcasGA2_TC011039</name>
</gene>
<dbReference type="Pfam" id="PF19272">
    <property type="entry name" value="ASMase_C"/>
    <property type="match status" value="1"/>
</dbReference>
<evidence type="ECO:0000256" key="15">
    <source>
        <dbReference type="SAM" id="SignalP"/>
    </source>
</evidence>
<keyword evidence="3" id="KW-0964">Secreted</keyword>
<dbReference type="GO" id="GO:0061750">
    <property type="term" value="F:acid sphingomyelin phosphodiesterase activity"/>
    <property type="evidence" value="ECO:0000318"/>
    <property type="project" value="GO_Central"/>
</dbReference>
<dbReference type="PANTHER" id="PTHR10340">
    <property type="entry name" value="SPHINGOMYELIN PHOSPHODIESTERASE"/>
    <property type="match status" value="1"/>
</dbReference>
<feature type="signal peptide" evidence="15">
    <location>
        <begin position="1"/>
        <end position="18"/>
    </location>
</feature>
<feature type="binding site" evidence="13">
    <location>
        <position position="187"/>
    </location>
    <ligand>
        <name>Zn(2+)</name>
        <dbReference type="ChEBI" id="CHEBI:29105"/>
        <label>1</label>
    </ligand>
</feature>
<dbReference type="eggNOG" id="KOG3770">
    <property type="taxonomic scope" value="Eukaryota"/>
</dbReference>
<evidence type="ECO:0000256" key="4">
    <source>
        <dbReference type="ARBA" id="ARBA00022723"/>
    </source>
</evidence>
<dbReference type="InterPro" id="IPR004843">
    <property type="entry name" value="Calcineurin-like_PHP"/>
</dbReference>
<dbReference type="InterPro" id="IPR011160">
    <property type="entry name" value="Sphingomy_PDE"/>
</dbReference>
<feature type="disulfide bond" evidence="14">
    <location>
        <begin position="200"/>
        <end position="205"/>
    </location>
</feature>
<dbReference type="SUPFAM" id="SSF47862">
    <property type="entry name" value="Saposin"/>
    <property type="match status" value="1"/>
</dbReference>
<organism evidence="17 18">
    <name type="scientific">Tribolium castaneum</name>
    <name type="common">Red flour beetle</name>
    <dbReference type="NCBI Taxonomy" id="7070"/>
    <lineage>
        <taxon>Eukaryota</taxon>
        <taxon>Metazoa</taxon>
        <taxon>Ecdysozoa</taxon>
        <taxon>Arthropoda</taxon>
        <taxon>Hexapoda</taxon>
        <taxon>Insecta</taxon>
        <taxon>Pterygota</taxon>
        <taxon>Neoptera</taxon>
        <taxon>Endopterygota</taxon>
        <taxon>Coleoptera</taxon>
        <taxon>Polyphaga</taxon>
        <taxon>Cucujiformia</taxon>
        <taxon>Tenebrionidae</taxon>
        <taxon>Tenebrionidae incertae sedis</taxon>
        <taxon>Tribolium</taxon>
    </lineage>
</organism>
<feature type="chain" id="PRO_5007310917" description="Sphingomyelin phosphodiesterase" evidence="15">
    <location>
        <begin position="19"/>
        <end position="552"/>
    </location>
</feature>
<dbReference type="InterPro" id="IPR011001">
    <property type="entry name" value="Saposin-like"/>
</dbReference>
<evidence type="ECO:0000256" key="11">
    <source>
        <dbReference type="ARBA" id="ARBA00047268"/>
    </source>
</evidence>
<feature type="disulfide bond" evidence="14">
    <location>
        <begin position="99"/>
        <end position="110"/>
    </location>
</feature>
<name>D6X4U3_TRICA</name>
<evidence type="ECO:0000256" key="12">
    <source>
        <dbReference type="PIRNR" id="PIRNR000948"/>
    </source>
</evidence>
<keyword evidence="18" id="KW-1185">Reference proteome</keyword>
<feature type="binding site" evidence="13">
    <location>
        <position position="439"/>
    </location>
    <ligand>
        <name>Zn(2+)</name>
        <dbReference type="ChEBI" id="CHEBI:29105"/>
        <label>2</label>
    </ligand>
</feature>
<dbReference type="PIRSF" id="PIRSF000948">
    <property type="entry name" value="Sphingomy_PDE"/>
    <property type="match status" value="1"/>
</dbReference>
<dbReference type="InterPro" id="IPR041805">
    <property type="entry name" value="ASMase/PPN1_MPP"/>
</dbReference>
<evidence type="ECO:0000313" key="17">
    <source>
        <dbReference type="EMBL" id="EEZ97241.2"/>
    </source>
</evidence>
<dbReference type="InterPro" id="IPR029052">
    <property type="entry name" value="Metallo-depent_PP-like"/>
</dbReference>
<keyword evidence="9" id="KW-0325">Glycoprotein</keyword>
<sequence>MQTSILLILLFNVLFVFCRNHQHTEIPQIISHGVQTLQTTQTLPHSLTSAVKNLTKIPDPKLANDIFCQSCELVFNQIIEYRRGGANKDSMISYFQKLCRLFTDWGPVACDGYINIEIDTVLYIIDNKKDLTGFRICAIAFQQKTCKDPNLKKWSVAIPPQPQPGNPPKIHHNHATPLKLLHLTDFHYDPLYQAGSNAACDLPLCCQQSNGPPVKPPNAAGFWGDYRVCDTPWYSITNLTAHLTQNHATFDLVYYTGDIISHRSWATTKDHNVEAVQKIFKLFKDTFNATPVYPILGNHEPHPTDFYSPDGVSPKISTQWVFDLMAAEWARWLPNDTSATIKAGGYYTVLVKPKFRIVALNSNVCFISNLWLLYDDNDPYDQLKWLVQVLTEAEKNGEKVHILSHIPPGEILCLQRWSNQFHKIVNRFAPIIVGQFNGHTHLDELRLFRDTNNTRKIVNVAYNAGSFTTFVGYNPNYRTYEIDQNDYSVLDYDHYTFNLTKANQDRNKTPDWFKLYSFKEAYGLKNTSYASLADMLDRMAKNHTMMQQYFRA</sequence>
<dbReference type="EMBL" id="KQ971381">
    <property type="protein sequence ID" value="EEZ97241.2"/>
    <property type="molecule type" value="Genomic_DNA"/>
</dbReference>
<feature type="binding site" evidence="13">
    <location>
        <position position="441"/>
    </location>
    <ligand>
        <name>Zn(2+)</name>
        <dbReference type="ChEBI" id="CHEBI:29105"/>
        <label>1</label>
    </ligand>
</feature>
<dbReference type="PANTHER" id="PTHR10340:SF29">
    <property type="entry name" value="SPHINGOMYELIN PHOSPHODIESTERASE"/>
    <property type="match status" value="1"/>
</dbReference>
<evidence type="ECO:0000256" key="10">
    <source>
        <dbReference type="ARBA" id="ARBA00023295"/>
    </source>
</evidence>
<keyword evidence="5 15" id="KW-0732">Signal</keyword>
<evidence type="ECO:0000256" key="1">
    <source>
        <dbReference type="ARBA" id="ARBA00004613"/>
    </source>
</evidence>
<dbReference type="HOGENOM" id="CLU_014743_3_0_1"/>
<comment type="similarity">
    <text evidence="2 12">Belongs to the acid sphingomyelinase family.</text>
</comment>
<reference evidence="17 18" key="1">
    <citation type="journal article" date="2008" name="Nature">
        <title>The genome of the model beetle and pest Tribolium castaneum.</title>
        <authorList>
            <consortium name="Tribolium Genome Sequencing Consortium"/>
            <person name="Richards S."/>
            <person name="Gibbs R.A."/>
            <person name="Weinstock G.M."/>
            <person name="Brown S.J."/>
            <person name="Denell R."/>
            <person name="Beeman R.W."/>
            <person name="Gibbs R."/>
            <person name="Beeman R.W."/>
            <person name="Brown S.J."/>
            <person name="Bucher G."/>
            <person name="Friedrich M."/>
            <person name="Grimmelikhuijzen C.J."/>
            <person name="Klingler M."/>
            <person name="Lorenzen M."/>
            <person name="Richards S."/>
            <person name="Roth S."/>
            <person name="Schroder R."/>
            <person name="Tautz D."/>
            <person name="Zdobnov E.M."/>
            <person name="Muzny D."/>
            <person name="Gibbs R.A."/>
            <person name="Weinstock G.M."/>
            <person name="Attaway T."/>
            <person name="Bell S."/>
            <person name="Buhay C.J."/>
            <person name="Chandrabose M.N."/>
            <person name="Chavez D."/>
            <person name="Clerk-Blankenburg K.P."/>
            <person name="Cree A."/>
            <person name="Dao M."/>
            <person name="Davis C."/>
            <person name="Chacko J."/>
            <person name="Dinh H."/>
            <person name="Dugan-Rocha S."/>
            <person name="Fowler G."/>
            <person name="Garner T.T."/>
            <person name="Garnes J."/>
            <person name="Gnirke A."/>
            <person name="Hawes A."/>
            <person name="Hernandez J."/>
            <person name="Hines S."/>
            <person name="Holder M."/>
            <person name="Hume J."/>
            <person name="Jhangiani S.N."/>
            <person name="Joshi V."/>
            <person name="Khan Z.M."/>
            <person name="Jackson L."/>
            <person name="Kovar C."/>
            <person name="Kowis A."/>
            <person name="Lee S."/>
            <person name="Lewis L.R."/>
            <person name="Margolis J."/>
            <person name="Morgan M."/>
            <person name="Nazareth L.V."/>
            <person name="Nguyen N."/>
            <person name="Okwuonu G."/>
            <person name="Parker D."/>
            <person name="Richards S."/>
            <person name="Ruiz S.J."/>
            <person name="Santibanez J."/>
            <person name="Savard J."/>
            <person name="Scherer S.E."/>
            <person name="Schneider B."/>
            <person name="Sodergren E."/>
            <person name="Tautz D."/>
            <person name="Vattahil S."/>
            <person name="Villasana D."/>
            <person name="White C.S."/>
            <person name="Wright R."/>
            <person name="Park Y."/>
            <person name="Beeman R.W."/>
            <person name="Lord J."/>
            <person name="Oppert B."/>
            <person name="Lorenzen M."/>
            <person name="Brown S."/>
            <person name="Wang L."/>
            <person name="Savard J."/>
            <person name="Tautz D."/>
            <person name="Richards S."/>
            <person name="Weinstock G."/>
            <person name="Gibbs R.A."/>
            <person name="Liu Y."/>
            <person name="Worley K."/>
            <person name="Weinstock G."/>
            <person name="Elsik C.G."/>
            <person name="Reese J.T."/>
            <person name="Elhaik E."/>
            <person name="Landan G."/>
            <person name="Graur D."/>
            <person name="Arensburger P."/>
            <person name="Atkinson P."/>
            <person name="Beeman R.W."/>
            <person name="Beidler J."/>
            <person name="Brown S.J."/>
            <person name="Demuth J.P."/>
            <person name="Drury D.W."/>
            <person name="Du Y.Z."/>
            <person name="Fujiwara H."/>
            <person name="Lorenzen M."/>
            <person name="Maselli V."/>
            <person name="Osanai M."/>
            <person name="Park Y."/>
            <person name="Robertson H.M."/>
            <person name="Tu Z."/>
            <person name="Wang J.J."/>
            <person name="Wang S."/>
            <person name="Richards S."/>
            <person name="Song H."/>
            <person name="Zhang L."/>
            <person name="Sodergren E."/>
            <person name="Werner D."/>
            <person name="Stanke M."/>
            <person name="Morgenstern B."/>
            <person name="Solovyev V."/>
            <person name="Kosarev P."/>
            <person name="Brown G."/>
            <person name="Chen H.C."/>
            <person name="Ermolaeva O."/>
            <person name="Hlavina W."/>
            <person name="Kapustin Y."/>
            <person name="Kiryutin B."/>
            <person name="Kitts P."/>
            <person name="Maglott D."/>
            <person name="Pruitt K."/>
            <person name="Sapojnikov V."/>
            <person name="Souvorov A."/>
            <person name="Mackey A.J."/>
            <person name="Waterhouse R.M."/>
            <person name="Wyder S."/>
            <person name="Zdobnov E.M."/>
            <person name="Zdobnov E.M."/>
            <person name="Wyder S."/>
            <person name="Kriventseva E.V."/>
            <person name="Kadowaki T."/>
            <person name="Bork P."/>
            <person name="Aranda M."/>
            <person name="Bao R."/>
            <person name="Beermann A."/>
            <person name="Berns N."/>
            <person name="Bolognesi R."/>
            <person name="Bonneton F."/>
            <person name="Bopp D."/>
            <person name="Brown S.J."/>
            <person name="Bucher G."/>
            <person name="Butts T."/>
            <person name="Chaumot A."/>
            <person name="Denell R.E."/>
            <person name="Ferrier D.E."/>
            <person name="Friedrich M."/>
            <person name="Gordon C.M."/>
            <person name="Jindra M."/>
            <person name="Klingler M."/>
            <person name="Lan Q."/>
            <person name="Lattorff H.M."/>
            <person name="Laudet V."/>
            <person name="von Levetsow C."/>
            <person name="Liu Z."/>
            <person name="Lutz R."/>
            <person name="Lynch J.A."/>
            <person name="da Fonseca R.N."/>
            <person name="Posnien N."/>
            <person name="Reuter R."/>
            <person name="Roth S."/>
            <person name="Savard J."/>
            <person name="Schinko J.B."/>
            <person name="Schmitt C."/>
            <person name="Schoppmeier M."/>
            <person name="Schroder R."/>
            <person name="Shippy T.D."/>
            <person name="Simonnet F."/>
            <person name="Marques-Souza H."/>
            <person name="Tautz D."/>
            <person name="Tomoyasu Y."/>
            <person name="Trauner J."/>
            <person name="Van der Zee M."/>
            <person name="Vervoort M."/>
            <person name="Wittkopp N."/>
            <person name="Wimmer E.A."/>
            <person name="Yang X."/>
            <person name="Jones A.K."/>
            <person name="Sattelle D.B."/>
            <person name="Ebert P.R."/>
            <person name="Nelson D."/>
            <person name="Scott J.G."/>
            <person name="Beeman R.W."/>
            <person name="Muthukrishnan S."/>
            <person name="Kramer K.J."/>
            <person name="Arakane Y."/>
            <person name="Beeman R.W."/>
            <person name="Zhu Q."/>
            <person name="Hogenkamp D."/>
            <person name="Dixit R."/>
            <person name="Oppert B."/>
            <person name="Jiang H."/>
            <person name="Zou Z."/>
            <person name="Marshall J."/>
            <person name="Elpidina E."/>
            <person name="Vinokurov K."/>
            <person name="Oppert C."/>
            <person name="Zou Z."/>
            <person name="Evans J."/>
            <person name="Lu Z."/>
            <person name="Zhao P."/>
            <person name="Sumathipala N."/>
            <person name="Altincicek B."/>
            <person name="Vilcinskas A."/>
            <person name="Williams M."/>
            <person name="Hultmark D."/>
            <person name="Hetru C."/>
            <person name="Jiang H."/>
            <person name="Grimmelikhuijzen C.J."/>
            <person name="Hauser F."/>
            <person name="Cazzamali G."/>
            <person name="Williamson M."/>
            <person name="Park Y."/>
            <person name="Li B."/>
            <person name="Tanaka Y."/>
            <person name="Predel R."/>
            <person name="Neupert S."/>
            <person name="Schachtner J."/>
            <person name="Verleyen P."/>
            <person name="Raible F."/>
            <person name="Bork P."/>
            <person name="Friedrich M."/>
            <person name="Walden K.K."/>
            <person name="Robertson H.M."/>
            <person name="Angeli S."/>
            <person name="Foret S."/>
            <person name="Bucher G."/>
            <person name="Schuetz S."/>
            <person name="Maleszka R."/>
            <person name="Wimmer E.A."/>
            <person name="Beeman R.W."/>
            <person name="Lorenzen M."/>
            <person name="Tomoyasu Y."/>
            <person name="Miller S.C."/>
            <person name="Grossmann D."/>
            <person name="Bucher G."/>
        </authorList>
    </citation>
    <scope>NUCLEOTIDE SEQUENCE [LARGE SCALE GENOMIC DNA]</scope>
    <source>
        <strain evidence="17 18">Georgia GA2</strain>
    </source>
</reference>
<accession>D6X4U3</accession>
<feature type="domain" description="Saposin B-type" evidence="16">
    <location>
        <begin position="64"/>
        <end position="150"/>
    </location>
</feature>
<feature type="binding site" evidence="13">
    <location>
        <position position="298"/>
    </location>
    <ligand>
        <name>Zn(2+)</name>
        <dbReference type="ChEBI" id="CHEBI:29105"/>
        <label>2</label>
    </ligand>
</feature>
<comment type="subcellular location">
    <subcellularLocation>
        <location evidence="1">Secreted</location>
    </subcellularLocation>
</comment>
<dbReference type="SUPFAM" id="SSF56300">
    <property type="entry name" value="Metallo-dependent phosphatases"/>
    <property type="match status" value="1"/>
</dbReference>
<dbReference type="GO" id="GO:0046872">
    <property type="term" value="F:metal ion binding"/>
    <property type="evidence" value="ECO:0007669"/>
    <property type="project" value="UniProtKB-KW"/>
</dbReference>
<dbReference type="EC" id="3.1.4.12" evidence="12"/>
<keyword evidence="7 13" id="KW-0862">Zinc</keyword>
<comment type="cofactor">
    <cofactor evidence="13">
        <name>Zn(2+)</name>
        <dbReference type="ChEBI" id="CHEBI:29105"/>
    </cofactor>
    <text evidence="13">Binds 2 Zn(2+) ions per subunit.</text>
</comment>
<dbReference type="InterPro" id="IPR045473">
    <property type="entry name" value="ASM_C"/>
</dbReference>
<dbReference type="Gene3D" id="3.60.21.10">
    <property type="match status" value="1"/>
</dbReference>
<evidence type="ECO:0000256" key="3">
    <source>
        <dbReference type="ARBA" id="ARBA00022525"/>
    </source>
</evidence>
<evidence type="ECO:0000256" key="9">
    <source>
        <dbReference type="ARBA" id="ARBA00023180"/>
    </source>
</evidence>
<dbReference type="GO" id="GO:0005764">
    <property type="term" value="C:lysosome"/>
    <property type="evidence" value="ECO:0000318"/>
    <property type="project" value="GO_Central"/>
</dbReference>